<keyword evidence="2" id="KW-0378">Hydrolase</keyword>
<protein>
    <submittedName>
        <fullName evidence="2">SGNH hydrolase</fullName>
    </submittedName>
</protein>
<dbReference type="EMBL" id="ML119670">
    <property type="protein sequence ID" value="RPA82671.1"/>
    <property type="molecule type" value="Genomic_DNA"/>
</dbReference>
<evidence type="ECO:0000313" key="3">
    <source>
        <dbReference type="Proteomes" id="UP000275078"/>
    </source>
</evidence>
<dbReference type="InterPro" id="IPR036514">
    <property type="entry name" value="SGNH_hydro_sf"/>
</dbReference>
<keyword evidence="3" id="KW-1185">Reference proteome</keyword>
<gene>
    <name evidence="2" type="ORF">BJ508DRAFT_361141</name>
</gene>
<sequence length="275" mass="30469">MQPPSPSTILIIGDSLVQKSLDPSTLGFASCLAHAYSDRNVDIMVRGVSGSNSRWLLKEPGCPLDMIVAEARSKSLSICLAVLLVGANDCLLEDTPWYVPVDEYVENVRSAVERLKSDVGAERVLVLGCPPIDELAIKDTRMRRRWDRPITYSGRLSLAMKLSFLSDRSVCEIDLANVMLRKTGWCPDPAKSTSAENVLKWRGMLLDGVHLGRKGNLMVFLLIIQKIKEQWPVISPENSPHMVRTFVGVIKGLTRIGTISKEPTRSTAVSAQQRR</sequence>
<dbReference type="Proteomes" id="UP000275078">
    <property type="component" value="Unassembled WGS sequence"/>
</dbReference>
<dbReference type="InterPro" id="IPR013830">
    <property type="entry name" value="SGNH_hydro"/>
</dbReference>
<dbReference type="SUPFAM" id="SSF52266">
    <property type="entry name" value="SGNH hydrolase"/>
    <property type="match status" value="1"/>
</dbReference>
<dbReference type="PANTHER" id="PTHR14209:SF19">
    <property type="entry name" value="ISOAMYL ACETATE-HYDROLYZING ESTERASE 1 HOMOLOG"/>
    <property type="match status" value="1"/>
</dbReference>
<dbReference type="Gene3D" id="3.40.50.1110">
    <property type="entry name" value="SGNH hydrolase"/>
    <property type="match status" value="1"/>
</dbReference>
<dbReference type="OrthoDB" id="671439at2759"/>
<dbReference type="Pfam" id="PF13472">
    <property type="entry name" value="Lipase_GDSL_2"/>
    <property type="match status" value="1"/>
</dbReference>
<name>A0A3N4IEM4_ASCIM</name>
<organism evidence="2 3">
    <name type="scientific">Ascobolus immersus RN42</name>
    <dbReference type="NCBI Taxonomy" id="1160509"/>
    <lineage>
        <taxon>Eukaryota</taxon>
        <taxon>Fungi</taxon>
        <taxon>Dikarya</taxon>
        <taxon>Ascomycota</taxon>
        <taxon>Pezizomycotina</taxon>
        <taxon>Pezizomycetes</taxon>
        <taxon>Pezizales</taxon>
        <taxon>Ascobolaceae</taxon>
        <taxon>Ascobolus</taxon>
    </lineage>
</organism>
<reference evidence="2 3" key="1">
    <citation type="journal article" date="2018" name="Nat. Ecol. Evol.">
        <title>Pezizomycetes genomes reveal the molecular basis of ectomycorrhizal truffle lifestyle.</title>
        <authorList>
            <person name="Murat C."/>
            <person name="Payen T."/>
            <person name="Noel B."/>
            <person name="Kuo A."/>
            <person name="Morin E."/>
            <person name="Chen J."/>
            <person name="Kohler A."/>
            <person name="Krizsan K."/>
            <person name="Balestrini R."/>
            <person name="Da Silva C."/>
            <person name="Montanini B."/>
            <person name="Hainaut M."/>
            <person name="Levati E."/>
            <person name="Barry K.W."/>
            <person name="Belfiori B."/>
            <person name="Cichocki N."/>
            <person name="Clum A."/>
            <person name="Dockter R.B."/>
            <person name="Fauchery L."/>
            <person name="Guy J."/>
            <person name="Iotti M."/>
            <person name="Le Tacon F."/>
            <person name="Lindquist E.A."/>
            <person name="Lipzen A."/>
            <person name="Malagnac F."/>
            <person name="Mello A."/>
            <person name="Molinier V."/>
            <person name="Miyauchi S."/>
            <person name="Poulain J."/>
            <person name="Riccioni C."/>
            <person name="Rubini A."/>
            <person name="Sitrit Y."/>
            <person name="Splivallo R."/>
            <person name="Traeger S."/>
            <person name="Wang M."/>
            <person name="Zifcakova L."/>
            <person name="Wipf D."/>
            <person name="Zambonelli A."/>
            <person name="Paolocci F."/>
            <person name="Nowrousian M."/>
            <person name="Ottonello S."/>
            <person name="Baldrian P."/>
            <person name="Spatafora J.W."/>
            <person name="Henrissat B."/>
            <person name="Nagy L.G."/>
            <person name="Aury J.M."/>
            <person name="Wincker P."/>
            <person name="Grigoriev I.V."/>
            <person name="Bonfante P."/>
            <person name="Martin F.M."/>
        </authorList>
    </citation>
    <scope>NUCLEOTIDE SEQUENCE [LARGE SCALE GENOMIC DNA]</scope>
    <source>
        <strain evidence="2 3">RN42</strain>
    </source>
</reference>
<evidence type="ECO:0000313" key="2">
    <source>
        <dbReference type="EMBL" id="RPA82671.1"/>
    </source>
</evidence>
<dbReference type="PANTHER" id="PTHR14209">
    <property type="entry name" value="ISOAMYL ACETATE-HYDROLYZING ESTERASE 1"/>
    <property type="match status" value="1"/>
</dbReference>
<accession>A0A3N4IEM4</accession>
<dbReference type="STRING" id="1160509.A0A3N4IEM4"/>
<feature type="domain" description="SGNH hydrolase-type esterase" evidence="1">
    <location>
        <begin position="12"/>
        <end position="146"/>
    </location>
</feature>
<dbReference type="InterPro" id="IPR045136">
    <property type="entry name" value="Iah1-like"/>
</dbReference>
<evidence type="ECO:0000259" key="1">
    <source>
        <dbReference type="Pfam" id="PF13472"/>
    </source>
</evidence>
<dbReference type="GO" id="GO:0016787">
    <property type="term" value="F:hydrolase activity"/>
    <property type="evidence" value="ECO:0007669"/>
    <property type="project" value="UniProtKB-KW"/>
</dbReference>
<dbReference type="AlphaFoldDB" id="A0A3N4IEM4"/>
<proteinExistence type="predicted"/>